<dbReference type="Proteomes" id="UP000265020">
    <property type="component" value="Unassembled WGS sequence"/>
</dbReference>
<proteinExistence type="predicted"/>
<dbReference type="Gene3D" id="2.60.40.10">
    <property type="entry name" value="Immunoglobulins"/>
    <property type="match status" value="3"/>
</dbReference>
<reference evidence="9" key="2">
    <citation type="submission" date="2025-09" db="UniProtKB">
        <authorList>
            <consortium name="Ensembl"/>
        </authorList>
    </citation>
    <scope>IDENTIFICATION</scope>
</reference>
<dbReference type="AlphaFoldDB" id="A0A3Q2E7Y3"/>
<keyword evidence="10" id="KW-1185">Reference proteome</keyword>
<dbReference type="GO" id="GO:0098609">
    <property type="term" value="P:cell-cell adhesion"/>
    <property type="evidence" value="ECO:0007669"/>
    <property type="project" value="TreeGrafter"/>
</dbReference>
<evidence type="ECO:0000256" key="5">
    <source>
        <dbReference type="ARBA" id="ARBA00023136"/>
    </source>
</evidence>
<dbReference type="Ensembl" id="ENSCVAT00000020201.1">
    <property type="protein sequence ID" value="ENSCVAP00000028331.1"/>
    <property type="gene ID" value="ENSCVAG00000015279.1"/>
</dbReference>
<dbReference type="Pfam" id="PF13927">
    <property type="entry name" value="Ig_3"/>
    <property type="match status" value="1"/>
</dbReference>
<evidence type="ECO:0000313" key="9">
    <source>
        <dbReference type="Ensembl" id="ENSCVAP00000028331.1"/>
    </source>
</evidence>
<keyword evidence="4" id="KW-1133">Transmembrane helix</keyword>
<dbReference type="SMART" id="SM00408">
    <property type="entry name" value="IGc2"/>
    <property type="match status" value="3"/>
</dbReference>
<keyword evidence="5" id="KW-0472">Membrane</keyword>
<name>A0A3Q2E7Y3_CYPVA</name>
<dbReference type="InterPro" id="IPR013098">
    <property type="entry name" value="Ig_I-set"/>
</dbReference>
<accession>A0A3Q2E7Y3</accession>
<organism evidence="9 10">
    <name type="scientific">Cyprinodon variegatus</name>
    <name type="common">Sheepshead minnow</name>
    <dbReference type="NCBI Taxonomy" id="28743"/>
    <lineage>
        <taxon>Eukaryota</taxon>
        <taxon>Metazoa</taxon>
        <taxon>Chordata</taxon>
        <taxon>Craniata</taxon>
        <taxon>Vertebrata</taxon>
        <taxon>Euteleostomi</taxon>
        <taxon>Actinopterygii</taxon>
        <taxon>Neopterygii</taxon>
        <taxon>Teleostei</taxon>
        <taxon>Neoteleostei</taxon>
        <taxon>Acanthomorphata</taxon>
        <taxon>Ovalentaria</taxon>
        <taxon>Atherinomorphae</taxon>
        <taxon>Cyprinodontiformes</taxon>
        <taxon>Cyprinodontidae</taxon>
        <taxon>Cyprinodon</taxon>
    </lineage>
</organism>
<protein>
    <recommendedName>
        <fullName evidence="8">Ig-like domain-containing protein</fullName>
    </recommendedName>
</protein>
<evidence type="ECO:0000256" key="4">
    <source>
        <dbReference type="ARBA" id="ARBA00022989"/>
    </source>
</evidence>
<dbReference type="OMA" id="VANEYTI"/>
<evidence type="ECO:0000259" key="8">
    <source>
        <dbReference type="PROSITE" id="PS50835"/>
    </source>
</evidence>
<keyword evidence="7" id="KW-0393">Immunoglobulin domain</keyword>
<dbReference type="GeneTree" id="ENSGT00940000159637"/>
<evidence type="ECO:0000313" key="10">
    <source>
        <dbReference type="Proteomes" id="UP000265020"/>
    </source>
</evidence>
<evidence type="ECO:0000256" key="2">
    <source>
        <dbReference type="ARBA" id="ARBA00022692"/>
    </source>
</evidence>
<dbReference type="FunFam" id="2.60.40.10:FF:000930">
    <property type="entry name" value="immunoglobulin superfamily DCC subclass member 3"/>
    <property type="match status" value="1"/>
</dbReference>
<dbReference type="InterPro" id="IPR007110">
    <property type="entry name" value="Ig-like_dom"/>
</dbReference>
<dbReference type="SUPFAM" id="SSF48726">
    <property type="entry name" value="Immunoglobulin"/>
    <property type="match status" value="3"/>
</dbReference>
<keyword evidence="6" id="KW-1015">Disulfide bond</keyword>
<feature type="domain" description="Ig-like" evidence="8">
    <location>
        <begin position="43"/>
        <end position="226"/>
    </location>
</feature>
<dbReference type="PANTHER" id="PTHR44170:SF5">
    <property type="entry name" value="IMMUNOGLOBULIN SUPERFAMILY DCC SUBCLASS MEMBER 4"/>
    <property type="match status" value="1"/>
</dbReference>
<keyword evidence="2" id="KW-0812">Transmembrane</keyword>
<feature type="domain" description="Ig-like" evidence="8">
    <location>
        <begin position="233"/>
        <end position="312"/>
    </location>
</feature>
<evidence type="ECO:0000256" key="1">
    <source>
        <dbReference type="ARBA" id="ARBA00004167"/>
    </source>
</evidence>
<dbReference type="InterPro" id="IPR003599">
    <property type="entry name" value="Ig_sub"/>
</dbReference>
<dbReference type="SMART" id="SM00409">
    <property type="entry name" value="IG"/>
    <property type="match status" value="3"/>
</dbReference>
<dbReference type="PROSITE" id="PS50835">
    <property type="entry name" value="IG_LIKE"/>
    <property type="match status" value="2"/>
</dbReference>
<evidence type="ECO:0000256" key="3">
    <source>
        <dbReference type="ARBA" id="ARBA00022737"/>
    </source>
</evidence>
<dbReference type="InterPro" id="IPR036179">
    <property type="entry name" value="Ig-like_dom_sf"/>
</dbReference>
<keyword evidence="3" id="KW-0677">Repeat</keyword>
<dbReference type="STRING" id="28743.ENSCVAP00000028331"/>
<dbReference type="InterPro" id="IPR013783">
    <property type="entry name" value="Ig-like_fold"/>
</dbReference>
<evidence type="ECO:0000256" key="6">
    <source>
        <dbReference type="ARBA" id="ARBA00023157"/>
    </source>
</evidence>
<dbReference type="Pfam" id="PF07679">
    <property type="entry name" value="I-set"/>
    <property type="match status" value="1"/>
</dbReference>
<sequence length="330" mass="35850">MPLVSWVCGVFPALCFLLYFWGRNIDPLTDVALVLKCLLRQKPVAVELSCGAGPSHVILELGSPLLLDCNLGSSDTPFNVTWFKDGQLLPPAPGDHQYLSNGSLLLLPTSTDSQPPKNVEGSYSCVSASDIGALTSRAVNVLYQEPSPQTVIIGGFARFECQMTGVPLPVITWQKDKVTIDDDTRFIYLPNGVLQILKVTKEDEGIYQCVASNSAGKDISTEARLTVTTGEVFLVIVVPPQNVTVVLGHPAVMECMAQGHPKPFVSWSRQDGKPISTDVIVLATNLVIRDTRRHHAGVYVCRANKPKTREFVVAAAELHVAGKSDVWVIM</sequence>
<dbReference type="GO" id="GO:0016020">
    <property type="term" value="C:membrane"/>
    <property type="evidence" value="ECO:0007669"/>
    <property type="project" value="UniProtKB-SubCell"/>
</dbReference>
<reference evidence="9" key="1">
    <citation type="submission" date="2025-08" db="UniProtKB">
        <authorList>
            <consortium name="Ensembl"/>
        </authorList>
    </citation>
    <scope>IDENTIFICATION</scope>
</reference>
<comment type="subcellular location">
    <subcellularLocation>
        <location evidence="1">Membrane</location>
        <topology evidence="1">Single-pass membrane protein</topology>
    </subcellularLocation>
</comment>
<dbReference type="InterPro" id="IPR003598">
    <property type="entry name" value="Ig_sub2"/>
</dbReference>
<evidence type="ECO:0000256" key="7">
    <source>
        <dbReference type="ARBA" id="ARBA00023319"/>
    </source>
</evidence>
<dbReference type="PANTHER" id="PTHR44170">
    <property type="entry name" value="PROTEIN SIDEKICK"/>
    <property type="match status" value="1"/>
</dbReference>